<keyword evidence="12" id="KW-1185">Reference proteome</keyword>
<keyword evidence="9" id="KW-0325">Glycoprotein</keyword>
<accession>W9XI94</accession>
<dbReference type="GO" id="GO:0006493">
    <property type="term" value="P:protein O-linked glycosylation"/>
    <property type="evidence" value="ECO:0007669"/>
    <property type="project" value="TreeGrafter"/>
</dbReference>
<dbReference type="GeneID" id="19174308"/>
<dbReference type="OrthoDB" id="430354at2759"/>
<dbReference type="GO" id="GO:0005794">
    <property type="term" value="C:Golgi apparatus"/>
    <property type="evidence" value="ECO:0007669"/>
    <property type="project" value="TreeGrafter"/>
</dbReference>
<keyword evidence="6" id="KW-0735">Signal-anchor</keyword>
<evidence type="ECO:0000256" key="2">
    <source>
        <dbReference type="ARBA" id="ARBA00009105"/>
    </source>
</evidence>
<evidence type="ECO:0000313" key="11">
    <source>
        <dbReference type="EMBL" id="EXJ77070.1"/>
    </source>
</evidence>
<protein>
    <submittedName>
        <fullName evidence="11">Uncharacterized protein</fullName>
    </submittedName>
</protein>
<evidence type="ECO:0000256" key="4">
    <source>
        <dbReference type="ARBA" id="ARBA00022679"/>
    </source>
</evidence>
<keyword evidence="4" id="KW-0808">Transferase</keyword>
<feature type="transmembrane region" description="Helical" evidence="10">
    <location>
        <begin position="12"/>
        <end position="32"/>
    </location>
</feature>
<dbReference type="AlphaFoldDB" id="W9XI94"/>
<sequence>MRTLLSHRSYSWLRVSSAVATLAVVLLLYIVLDAQARRSWWAVSSSFRARPTNPFTAADLDQHLDITEWGEMGRRVKKLSQWAQILIKHPSADHTAFQDTLVLHFPFLAGTEASIYTPWSSPINRSFPSHTGIITCVGSNNFRMAGHLIASLRLVHNSQIPIEIAYAGDEDLDPDSRAFLQSLDPELSFIDLLDLYPAAGHDLVRSGWAMKPFALLASSHPQAILVDADAVFLTNPESIFEENAGLARTGTLFFHDRAARGGDGHRRLWLSKQIRAAGIPPSRHLTRRSLFYSGAAYYEADSGVVALDKSRPSVLLGLMFACWMNTKNVRDEVTYRVFHGDKETFWVAAELSSVEYFFQPWYAGTMGTITTAEGEGQDQPPDLAVDKVEINGGIYEDKSKVDKGFAQMTHYWVGEIEAETANIRLTGLTSTQPQHQWYWRPGSVSCLRETGVKVIPDDIQRTIERIEKEAGRVDELAMQ</sequence>
<comment type="caution">
    <text evidence="11">The sequence shown here is derived from an EMBL/GenBank/DDBJ whole genome shotgun (WGS) entry which is preliminary data.</text>
</comment>
<dbReference type="STRING" id="1182542.W9XI94"/>
<evidence type="ECO:0000256" key="3">
    <source>
        <dbReference type="ARBA" id="ARBA00022676"/>
    </source>
</evidence>
<dbReference type="SUPFAM" id="SSF53448">
    <property type="entry name" value="Nucleotide-diphospho-sugar transferases"/>
    <property type="match status" value="1"/>
</dbReference>
<reference evidence="11 12" key="1">
    <citation type="submission" date="2013-03" db="EMBL/GenBank/DDBJ databases">
        <title>The Genome Sequence of Capronia epimyces CBS 606.96.</title>
        <authorList>
            <consortium name="The Broad Institute Genomics Platform"/>
            <person name="Cuomo C."/>
            <person name="de Hoog S."/>
            <person name="Gorbushina A."/>
            <person name="Walker B."/>
            <person name="Young S.K."/>
            <person name="Zeng Q."/>
            <person name="Gargeya S."/>
            <person name="Fitzgerald M."/>
            <person name="Haas B."/>
            <person name="Abouelleil A."/>
            <person name="Allen A.W."/>
            <person name="Alvarado L."/>
            <person name="Arachchi H.M."/>
            <person name="Berlin A.M."/>
            <person name="Chapman S.B."/>
            <person name="Gainer-Dewar J."/>
            <person name="Goldberg J."/>
            <person name="Griggs A."/>
            <person name="Gujja S."/>
            <person name="Hansen M."/>
            <person name="Howarth C."/>
            <person name="Imamovic A."/>
            <person name="Ireland A."/>
            <person name="Larimer J."/>
            <person name="McCowan C."/>
            <person name="Murphy C."/>
            <person name="Pearson M."/>
            <person name="Poon T.W."/>
            <person name="Priest M."/>
            <person name="Roberts A."/>
            <person name="Saif S."/>
            <person name="Shea T."/>
            <person name="Sisk P."/>
            <person name="Sykes S."/>
            <person name="Wortman J."/>
            <person name="Nusbaum C."/>
            <person name="Birren B."/>
        </authorList>
    </citation>
    <scope>NUCLEOTIDE SEQUENCE [LARGE SCALE GENOMIC DNA]</scope>
    <source>
        <strain evidence="11 12">CBS 606.96</strain>
    </source>
</reference>
<name>W9XI94_9EURO</name>
<dbReference type="eggNOG" id="ENOG502RZ48">
    <property type="taxonomic scope" value="Eukaryota"/>
</dbReference>
<dbReference type="InterPro" id="IPR029044">
    <property type="entry name" value="Nucleotide-diphossugar_trans"/>
</dbReference>
<evidence type="ECO:0000256" key="10">
    <source>
        <dbReference type="SAM" id="Phobius"/>
    </source>
</evidence>
<evidence type="ECO:0000256" key="8">
    <source>
        <dbReference type="ARBA" id="ARBA00023136"/>
    </source>
</evidence>
<evidence type="ECO:0000256" key="1">
    <source>
        <dbReference type="ARBA" id="ARBA00004606"/>
    </source>
</evidence>
<dbReference type="HOGENOM" id="CLU_030430_0_0_1"/>
<evidence type="ECO:0000256" key="5">
    <source>
        <dbReference type="ARBA" id="ARBA00022692"/>
    </source>
</evidence>
<dbReference type="RefSeq" id="XP_007738508.1">
    <property type="nucleotide sequence ID" value="XM_007740318.1"/>
</dbReference>
<comment type="similarity">
    <text evidence="2">Belongs to the MNN1/MNT family.</text>
</comment>
<keyword evidence="3" id="KW-0328">Glycosyltransferase</keyword>
<dbReference type="EMBL" id="AMGY01000011">
    <property type="protein sequence ID" value="EXJ77070.1"/>
    <property type="molecule type" value="Genomic_DNA"/>
</dbReference>
<evidence type="ECO:0000256" key="7">
    <source>
        <dbReference type="ARBA" id="ARBA00022989"/>
    </source>
</evidence>
<keyword evidence="5 10" id="KW-0812">Transmembrane</keyword>
<gene>
    <name evidence="11" type="ORF">A1O3_10228</name>
</gene>
<evidence type="ECO:0000313" key="12">
    <source>
        <dbReference type="Proteomes" id="UP000019478"/>
    </source>
</evidence>
<evidence type="ECO:0000256" key="9">
    <source>
        <dbReference type="ARBA" id="ARBA00023180"/>
    </source>
</evidence>
<dbReference type="Pfam" id="PF11051">
    <property type="entry name" value="Mannosyl_trans3"/>
    <property type="match status" value="1"/>
</dbReference>
<dbReference type="PANTHER" id="PTHR31392">
    <property type="entry name" value="ALPHA-1,3-MANNOSYLTRANSFERASE MNN1-RELATED"/>
    <property type="match status" value="1"/>
</dbReference>
<dbReference type="PANTHER" id="PTHR31392:SF1">
    <property type="entry name" value="ALPHA-1,3-MANNOSYLTRANSFERASE MNN1-RELATED"/>
    <property type="match status" value="1"/>
</dbReference>
<dbReference type="InterPro" id="IPR022751">
    <property type="entry name" value="Alpha_mannosyltransferase"/>
</dbReference>
<dbReference type="Proteomes" id="UP000019478">
    <property type="component" value="Unassembled WGS sequence"/>
</dbReference>
<keyword evidence="7 10" id="KW-1133">Transmembrane helix</keyword>
<comment type="subcellular location">
    <subcellularLocation>
        <location evidence="1">Membrane</location>
        <topology evidence="1">Single-pass type II membrane protein</topology>
    </subcellularLocation>
</comment>
<proteinExistence type="inferred from homology"/>
<dbReference type="GO" id="GO:0000033">
    <property type="term" value="F:alpha-1,3-mannosyltransferase activity"/>
    <property type="evidence" value="ECO:0007669"/>
    <property type="project" value="TreeGrafter"/>
</dbReference>
<evidence type="ECO:0000256" key="6">
    <source>
        <dbReference type="ARBA" id="ARBA00022968"/>
    </source>
</evidence>
<keyword evidence="8 10" id="KW-0472">Membrane</keyword>
<organism evidence="11 12">
    <name type="scientific">Capronia epimyces CBS 606.96</name>
    <dbReference type="NCBI Taxonomy" id="1182542"/>
    <lineage>
        <taxon>Eukaryota</taxon>
        <taxon>Fungi</taxon>
        <taxon>Dikarya</taxon>
        <taxon>Ascomycota</taxon>
        <taxon>Pezizomycotina</taxon>
        <taxon>Eurotiomycetes</taxon>
        <taxon>Chaetothyriomycetidae</taxon>
        <taxon>Chaetothyriales</taxon>
        <taxon>Herpotrichiellaceae</taxon>
        <taxon>Capronia</taxon>
    </lineage>
</organism>
<dbReference type="GO" id="GO:0016020">
    <property type="term" value="C:membrane"/>
    <property type="evidence" value="ECO:0007669"/>
    <property type="project" value="UniProtKB-SubCell"/>
</dbReference>